<dbReference type="Gene3D" id="3.40.30.10">
    <property type="entry name" value="Glutaredoxin"/>
    <property type="match status" value="1"/>
</dbReference>
<evidence type="ECO:0000259" key="2">
    <source>
        <dbReference type="PROSITE" id="PS50033"/>
    </source>
</evidence>
<dbReference type="OrthoDB" id="270602at2759"/>
<dbReference type="SUPFAM" id="SSF52833">
    <property type="entry name" value="Thioredoxin-like"/>
    <property type="match status" value="1"/>
</dbReference>
<gene>
    <name evidence="3" type="ORF">OFUS_LOCUS8662</name>
</gene>
<feature type="region of interest" description="Disordered" evidence="1">
    <location>
        <begin position="90"/>
        <end position="111"/>
    </location>
</feature>
<dbReference type="GO" id="GO:0043161">
    <property type="term" value="P:proteasome-mediated ubiquitin-dependent protein catabolic process"/>
    <property type="evidence" value="ECO:0007669"/>
    <property type="project" value="TreeGrafter"/>
</dbReference>
<sequence>MVNIQNVQEFSCQVLNRDIWNNHAVKTIIETHFIFWQVYQDSEEGRKYRQFYKVLDWPYVAILDPQTGENMVIWNKLDAVSFCDKVSSFLSEHPSPNGTSPSPVKCKERSSSIIDHSEDSQMEAAIKMSLVQNVSPNKDIHIKSHDSDSQSECSDLETFTDSDTEVTNSPVKTKKQTSCSRSQPSSTVTKSSLKHKPTTEKETINTSKDTNSEINHLNGEDGGKKETWREYLGNESDESSSLVLRFPDNHKEQLTMPATSQLMALVQYVIHKGYSNEKYELVTNFPRRRLSLLNYDITLKEAGLFPQEAVFIQER</sequence>
<dbReference type="InterPro" id="IPR050730">
    <property type="entry name" value="UBX_domain-protein"/>
</dbReference>
<dbReference type="SMART" id="SM00594">
    <property type="entry name" value="UAS"/>
    <property type="match status" value="1"/>
</dbReference>
<evidence type="ECO:0000313" key="3">
    <source>
        <dbReference type="EMBL" id="CAH1782186.1"/>
    </source>
</evidence>
<dbReference type="GO" id="GO:0043130">
    <property type="term" value="F:ubiquitin binding"/>
    <property type="evidence" value="ECO:0007669"/>
    <property type="project" value="TreeGrafter"/>
</dbReference>
<protein>
    <recommendedName>
        <fullName evidence="2">UBX domain-containing protein</fullName>
    </recommendedName>
</protein>
<feature type="region of interest" description="Disordered" evidence="1">
    <location>
        <begin position="139"/>
        <end position="225"/>
    </location>
</feature>
<dbReference type="InterPro" id="IPR006577">
    <property type="entry name" value="UAS"/>
</dbReference>
<dbReference type="PROSITE" id="PS50033">
    <property type="entry name" value="UBX"/>
    <property type="match status" value="1"/>
</dbReference>
<dbReference type="PANTHER" id="PTHR23322:SF6">
    <property type="entry name" value="UBX DOMAIN-CONTAINING PROTEIN 7"/>
    <property type="match status" value="1"/>
</dbReference>
<organism evidence="3 4">
    <name type="scientific">Owenia fusiformis</name>
    <name type="common">Polychaete worm</name>
    <dbReference type="NCBI Taxonomy" id="6347"/>
    <lineage>
        <taxon>Eukaryota</taxon>
        <taxon>Metazoa</taxon>
        <taxon>Spiralia</taxon>
        <taxon>Lophotrochozoa</taxon>
        <taxon>Annelida</taxon>
        <taxon>Polychaeta</taxon>
        <taxon>Sedentaria</taxon>
        <taxon>Canalipalpata</taxon>
        <taxon>Sabellida</taxon>
        <taxon>Oweniida</taxon>
        <taxon>Oweniidae</taxon>
        <taxon>Owenia</taxon>
    </lineage>
</organism>
<proteinExistence type="predicted"/>
<name>A0A8S4NKQ1_OWEFU</name>
<dbReference type="InterPro" id="IPR036249">
    <property type="entry name" value="Thioredoxin-like_sf"/>
</dbReference>
<dbReference type="GO" id="GO:0005634">
    <property type="term" value="C:nucleus"/>
    <property type="evidence" value="ECO:0007669"/>
    <property type="project" value="TreeGrafter"/>
</dbReference>
<accession>A0A8S4NKQ1</accession>
<feature type="compositionally biased region" description="Basic and acidic residues" evidence="1">
    <location>
        <begin position="139"/>
        <end position="148"/>
    </location>
</feature>
<evidence type="ECO:0000313" key="4">
    <source>
        <dbReference type="Proteomes" id="UP000749559"/>
    </source>
</evidence>
<dbReference type="InterPro" id="IPR029071">
    <property type="entry name" value="Ubiquitin-like_domsf"/>
</dbReference>
<feature type="compositionally biased region" description="Polar residues" evidence="1">
    <location>
        <begin position="90"/>
        <end position="102"/>
    </location>
</feature>
<keyword evidence="4" id="KW-1185">Reference proteome</keyword>
<feature type="compositionally biased region" description="Polar residues" evidence="1">
    <location>
        <begin position="204"/>
        <end position="215"/>
    </location>
</feature>
<reference evidence="3" key="1">
    <citation type="submission" date="2022-03" db="EMBL/GenBank/DDBJ databases">
        <authorList>
            <person name="Martin C."/>
        </authorList>
    </citation>
    <scope>NUCLEOTIDE SEQUENCE</scope>
</reference>
<dbReference type="SUPFAM" id="SSF54236">
    <property type="entry name" value="Ubiquitin-like"/>
    <property type="match status" value="1"/>
</dbReference>
<dbReference type="PANTHER" id="PTHR23322">
    <property type="entry name" value="FAS-ASSOCIATED PROTEIN"/>
    <property type="match status" value="1"/>
</dbReference>
<dbReference type="Gene3D" id="3.10.20.90">
    <property type="entry name" value="Phosphatidylinositol 3-kinase Catalytic Subunit, Chain A, domain 1"/>
    <property type="match status" value="1"/>
</dbReference>
<dbReference type="AlphaFoldDB" id="A0A8S4NKQ1"/>
<feature type="domain" description="UBX" evidence="2">
    <location>
        <begin position="235"/>
        <end position="312"/>
    </location>
</feature>
<feature type="compositionally biased region" description="Polar residues" evidence="1">
    <location>
        <begin position="165"/>
        <end position="191"/>
    </location>
</feature>
<comment type="caution">
    <text evidence="3">The sequence shown here is derived from an EMBL/GenBank/DDBJ whole genome shotgun (WGS) entry which is preliminary data.</text>
</comment>
<dbReference type="CDD" id="cd02958">
    <property type="entry name" value="UAS"/>
    <property type="match status" value="1"/>
</dbReference>
<dbReference type="Proteomes" id="UP000749559">
    <property type="component" value="Unassembled WGS sequence"/>
</dbReference>
<dbReference type="CDD" id="cd01773">
    <property type="entry name" value="UBX_UBXN7"/>
    <property type="match status" value="1"/>
</dbReference>
<dbReference type="SMART" id="SM00166">
    <property type="entry name" value="UBX"/>
    <property type="match status" value="1"/>
</dbReference>
<feature type="compositionally biased region" description="Acidic residues" evidence="1">
    <location>
        <begin position="154"/>
        <end position="164"/>
    </location>
</feature>
<dbReference type="EMBL" id="CAIIXF020000004">
    <property type="protein sequence ID" value="CAH1782186.1"/>
    <property type="molecule type" value="Genomic_DNA"/>
</dbReference>
<dbReference type="Pfam" id="PF13899">
    <property type="entry name" value="Thioredoxin_7"/>
    <property type="match status" value="1"/>
</dbReference>
<dbReference type="InterPro" id="IPR001012">
    <property type="entry name" value="UBX_dom"/>
</dbReference>
<dbReference type="Pfam" id="PF00789">
    <property type="entry name" value="UBX"/>
    <property type="match status" value="1"/>
</dbReference>
<evidence type="ECO:0000256" key="1">
    <source>
        <dbReference type="SAM" id="MobiDB-lite"/>
    </source>
</evidence>